<feature type="signal peptide" evidence="2">
    <location>
        <begin position="1"/>
        <end position="24"/>
    </location>
</feature>
<dbReference type="GeneID" id="31929948"/>
<dbReference type="RefSeq" id="WP_007090979.1">
    <property type="nucleotide sequence ID" value="NZ_CP004389.1"/>
</dbReference>
<reference evidence="3 4" key="1">
    <citation type="journal article" date="2012" name="J. Bacteriol.">
        <title>Genome sequence of Thalassospira xiamenensis type strain M-5.</title>
        <authorList>
            <person name="Lai Q."/>
            <person name="Shao Z."/>
        </authorList>
    </citation>
    <scope>NUCLEOTIDE SEQUENCE [LARGE SCALE GENOMIC DNA]</scope>
    <source>
        <strain evidence="3 4">M-5</strain>
    </source>
</reference>
<evidence type="ECO:0000313" key="4">
    <source>
        <dbReference type="Proteomes" id="UP000007127"/>
    </source>
</evidence>
<dbReference type="AlphaFoldDB" id="A0AB72ULH2"/>
<geneLocation type="plasmid" evidence="4"/>
<feature type="region of interest" description="Disordered" evidence="1">
    <location>
        <begin position="73"/>
        <end position="97"/>
    </location>
</feature>
<dbReference type="KEGG" id="txi:TH3_21543"/>
<evidence type="ECO:0000256" key="1">
    <source>
        <dbReference type="SAM" id="MobiDB-lite"/>
    </source>
</evidence>
<name>A0AB72ULH2_9PROT</name>
<dbReference type="EMBL" id="CP004389">
    <property type="protein sequence ID" value="AJD54381.1"/>
    <property type="molecule type" value="Genomic_DNA"/>
</dbReference>
<proteinExistence type="predicted"/>
<protein>
    <submittedName>
        <fullName evidence="3">Protein IcmK (DotH)</fullName>
    </submittedName>
</protein>
<dbReference type="Pfam" id="PF12293">
    <property type="entry name" value="T4BSS_DotH_IcmK"/>
    <property type="match status" value="1"/>
</dbReference>
<organism evidence="3 4">
    <name type="scientific">Thalassospira xiamenensis M-5 = DSM 17429</name>
    <dbReference type="NCBI Taxonomy" id="1123366"/>
    <lineage>
        <taxon>Bacteria</taxon>
        <taxon>Pseudomonadati</taxon>
        <taxon>Pseudomonadota</taxon>
        <taxon>Alphaproteobacteria</taxon>
        <taxon>Rhodospirillales</taxon>
        <taxon>Thalassospiraceae</taxon>
        <taxon>Thalassospira</taxon>
    </lineage>
</organism>
<accession>A0AB72ULH2</accession>
<keyword evidence="3" id="KW-0614">Plasmid</keyword>
<dbReference type="Proteomes" id="UP000007127">
    <property type="component" value="Plasmid"/>
</dbReference>
<dbReference type="InterPro" id="IPR022073">
    <property type="entry name" value="T4BSS_DotH_IcmK"/>
</dbReference>
<evidence type="ECO:0000313" key="3">
    <source>
        <dbReference type="EMBL" id="AJD54381.1"/>
    </source>
</evidence>
<keyword evidence="2" id="KW-0732">Signal</keyword>
<gene>
    <name evidence="3" type="ORF">TH3_21543</name>
</gene>
<evidence type="ECO:0000256" key="2">
    <source>
        <dbReference type="SAM" id="SignalP"/>
    </source>
</evidence>
<sequence>MQNKRILRSSLLALLISMPSYGWAQGIDPSTMPPLPNLEEKENPETRAAINKFLDGMYPVRPDDIRKYRKATEEQKKVQAERFGPSPTPRSRSEEVSLDNAEAPLKLNLIGGYASSVSFFDVTGKPWPFINVINGDGVFDIGDPLAETDTQGKGSHTLYIKPKKTFAQGNVLVYLAGSDVPLMIDLVAGEDKLDGKVTITVQDFGPNFTMPISMGSGIPDNSDPLLDDVSAGIAPAGAVSVELVGVSSSLVKAWRFGGSIYVRSAASLLGPAWLEEKSNGNYKAYRLPDTPPVHSLWMTYKGREFDVRVEG</sequence>
<feature type="chain" id="PRO_5044501736" evidence="2">
    <location>
        <begin position="25"/>
        <end position="311"/>
    </location>
</feature>